<reference evidence="1 2" key="1">
    <citation type="journal article" date="2015" name="Genome Announc.">
        <title>Virulence Factor Genes Detected in the Complete Genome Sequence of Corynebacterium uterequi DSM 45634, Isolated from the Uterus of a Maiden Mare.</title>
        <authorList>
            <person name="Ruckert C."/>
            <person name="Kriete M."/>
            <person name="Jaenicke S."/>
            <person name="Winkler A."/>
            <person name="Tauch A."/>
        </authorList>
    </citation>
    <scope>NUCLEOTIDE SEQUENCE [LARGE SCALE GENOMIC DNA]</scope>
    <source>
        <strain evidence="1 2">DSM 45634</strain>
    </source>
</reference>
<organism evidence="1 2">
    <name type="scientific">Corynebacterium uterequi</name>
    <dbReference type="NCBI Taxonomy" id="1072256"/>
    <lineage>
        <taxon>Bacteria</taxon>
        <taxon>Bacillati</taxon>
        <taxon>Actinomycetota</taxon>
        <taxon>Actinomycetes</taxon>
        <taxon>Mycobacteriales</taxon>
        <taxon>Corynebacteriaceae</taxon>
        <taxon>Corynebacterium</taxon>
    </lineage>
</organism>
<reference evidence="2" key="2">
    <citation type="submission" date="2015-05" db="EMBL/GenBank/DDBJ databases">
        <title>Complete genome sequence of Corynebacterium uterequi DSM 45634, isolated from the uterus of a maiden mare.</title>
        <authorList>
            <person name="Ruckert C."/>
            <person name="Albersmeier A."/>
            <person name="Winkler A."/>
            <person name="Tauch A."/>
        </authorList>
    </citation>
    <scope>NUCLEOTIDE SEQUENCE [LARGE SCALE GENOMIC DNA]</scope>
    <source>
        <strain evidence="2">DSM 45634</strain>
    </source>
</reference>
<evidence type="ECO:0000313" key="1">
    <source>
        <dbReference type="EMBL" id="AKK12128.1"/>
    </source>
</evidence>
<protein>
    <submittedName>
        <fullName evidence="1">Uncharacterized protein</fullName>
    </submittedName>
</protein>
<name>A0A0G3HJN8_9CORY</name>
<sequence>MTVRTITSERPCTATRIRLAGRERDVITVAHTPSNLLLLNLPRRIDDIAAATEAPRRRRWWRLLGR</sequence>
<accession>A0A0G3HJN8</accession>
<proteinExistence type="predicted"/>
<dbReference type="Proteomes" id="UP000035548">
    <property type="component" value="Chromosome"/>
</dbReference>
<dbReference type="PATRIC" id="fig|1072256.5.peg.2131"/>
<dbReference type="AlphaFoldDB" id="A0A0G3HJN8"/>
<dbReference type="EMBL" id="CP011546">
    <property type="protein sequence ID" value="AKK12128.1"/>
    <property type="molecule type" value="Genomic_DNA"/>
</dbReference>
<dbReference type="RefSeq" id="WP_047260392.1">
    <property type="nucleotide sequence ID" value="NZ_CP011546.1"/>
</dbReference>
<evidence type="ECO:0000313" key="2">
    <source>
        <dbReference type="Proteomes" id="UP000035548"/>
    </source>
</evidence>
<dbReference type="KEGG" id="cut:CUTER_10835"/>
<gene>
    <name evidence="1" type="ORF">CUTER_10835</name>
</gene>
<keyword evidence="2" id="KW-1185">Reference proteome</keyword>